<evidence type="ECO:0000313" key="2">
    <source>
        <dbReference type="Proteomes" id="UP000799421"/>
    </source>
</evidence>
<name>A0A6A7C014_9PEZI</name>
<dbReference type="AlphaFoldDB" id="A0A6A7C014"/>
<keyword evidence="2" id="KW-1185">Reference proteome</keyword>
<sequence length="225" mass="25084">MGLSRVALNVVGWGTAATTGSFFWATRHCTIKPIPPTDYIFQNTLYARSNPNESPVSQDVCVRTVPLNKIKPELLSQEGRLVEAFCAGIWGGVGYAYQRRFLEKKYRGPSTAQMLWDRSALKADRYEIGTIVTDHFQVVSKTPESVIMRCGDSPRNDAPVRESDGLFEMVAEVDERAGVAKFSLKSVFYNGLSGKAPPLNSTLQWLHAQYDKLLMETSLRGNVML</sequence>
<dbReference type="EMBL" id="MU005979">
    <property type="protein sequence ID" value="KAF2860652.1"/>
    <property type="molecule type" value="Genomic_DNA"/>
</dbReference>
<dbReference type="OrthoDB" id="4436466at2759"/>
<protein>
    <submittedName>
        <fullName evidence="1">Uncharacterized protein</fullName>
    </submittedName>
</protein>
<accession>A0A6A7C014</accession>
<evidence type="ECO:0000313" key="1">
    <source>
        <dbReference type="EMBL" id="KAF2860652.1"/>
    </source>
</evidence>
<organism evidence="1 2">
    <name type="scientific">Piedraia hortae CBS 480.64</name>
    <dbReference type="NCBI Taxonomy" id="1314780"/>
    <lineage>
        <taxon>Eukaryota</taxon>
        <taxon>Fungi</taxon>
        <taxon>Dikarya</taxon>
        <taxon>Ascomycota</taxon>
        <taxon>Pezizomycotina</taxon>
        <taxon>Dothideomycetes</taxon>
        <taxon>Dothideomycetidae</taxon>
        <taxon>Capnodiales</taxon>
        <taxon>Piedraiaceae</taxon>
        <taxon>Piedraia</taxon>
    </lineage>
</organism>
<gene>
    <name evidence="1" type="ORF">K470DRAFT_257661</name>
</gene>
<reference evidence="1" key="1">
    <citation type="journal article" date="2020" name="Stud. Mycol.">
        <title>101 Dothideomycetes genomes: a test case for predicting lifestyles and emergence of pathogens.</title>
        <authorList>
            <person name="Haridas S."/>
            <person name="Albert R."/>
            <person name="Binder M."/>
            <person name="Bloem J."/>
            <person name="Labutti K."/>
            <person name="Salamov A."/>
            <person name="Andreopoulos B."/>
            <person name="Baker S."/>
            <person name="Barry K."/>
            <person name="Bills G."/>
            <person name="Bluhm B."/>
            <person name="Cannon C."/>
            <person name="Castanera R."/>
            <person name="Culley D."/>
            <person name="Daum C."/>
            <person name="Ezra D."/>
            <person name="Gonzalez J."/>
            <person name="Henrissat B."/>
            <person name="Kuo A."/>
            <person name="Liang C."/>
            <person name="Lipzen A."/>
            <person name="Lutzoni F."/>
            <person name="Magnuson J."/>
            <person name="Mondo S."/>
            <person name="Nolan M."/>
            <person name="Ohm R."/>
            <person name="Pangilinan J."/>
            <person name="Park H.-J."/>
            <person name="Ramirez L."/>
            <person name="Alfaro M."/>
            <person name="Sun H."/>
            <person name="Tritt A."/>
            <person name="Yoshinaga Y."/>
            <person name="Zwiers L.-H."/>
            <person name="Turgeon B."/>
            <person name="Goodwin S."/>
            <person name="Spatafora J."/>
            <person name="Crous P."/>
            <person name="Grigoriev I."/>
        </authorList>
    </citation>
    <scope>NUCLEOTIDE SEQUENCE</scope>
    <source>
        <strain evidence="1">CBS 480.64</strain>
    </source>
</reference>
<proteinExistence type="predicted"/>
<dbReference type="Proteomes" id="UP000799421">
    <property type="component" value="Unassembled WGS sequence"/>
</dbReference>